<dbReference type="Proteomes" id="UP000217154">
    <property type="component" value="Chromosome"/>
</dbReference>
<dbReference type="Pfam" id="PF21158">
    <property type="entry name" value="flgK_1st_1"/>
    <property type="match status" value="1"/>
</dbReference>
<dbReference type="InterPro" id="IPR001492">
    <property type="entry name" value="Flagellin"/>
</dbReference>
<proteinExistence type="inferred from homology"/>
<evidence type="ECO:0000256" key="4">
    <source>
        <dbReference type="ARBA" id="ARBA00023143"/>
    </source>
</evidence>
<evidence type="ECO:0000313" key="8">
    <source>
        <dbReference type="Proteomes" id="UP000217154"/>
    </source>
</evidence>
<dbReference type="SUPFAM" id="SSF64518">
    <property type="entry name" value="Phase 1 flagellin"/>
    <property type="match status" value="1"/>
</dbReference>
<gene>
    <name evidence="7" type="primary">flgL</name>
    <name evidence="7" type="ORF">CKY39_08170</name>
</gene>
<dbReference type="Gene3D" id="1.20.1330.10">
    <property type="entry name" value="f41 fragment of flagellin, N-terminal domain"/>
    <property type="match status" value="2"/>
</dbReference>
<name>A0A250DFP4_9BURK</name>
<dbReference type="Pfam" id="PF00669">
    <property type="entry name" value="Flagellin_N"/>
    <property type="match status" value="1"/>
</dbReference>
<dbReference type="GO" id="GO:0005198">
    <property type="term" value="F:structural molecule activity"/>
    <property type="evidence" value="ECO:0007669"/>
    <property type="project" value="InterPro"/>
</dbReference>
<keyword evidence="4" id="KW-0975">Bacterial flagellum</keyword>
<dbReference type="KEGG" id="vbo:CKY39_08170"/>
<dbReference type="GO" id="GO:0009424">
    <property type="term" value="C:bacterial-type flagellum hook"/>
    <property type="evidence" value="ECO:0007669"/>
    <property type="project" value="InterPro"/>
</dbReference>
<keyword evidence="7" id="KW-0282">Flagellum</keyword>
<evidence type="ECO:0000256" key="3">
    <source>
        <dbReference type="ARBA" id="ARBA00005709"/>
    </source>
</evidence>
<protein>
    <submittedName>
        <fullName evidence="7">Flagellar hook-associated protein 3</fullName>
    </submittedName>
</protein>
<dbReference type="PANTHER" id="PTHR42792:SF1">
    <property type="entry name" value="FLAGELLAR HOOK-ASSOCIATED PROTEIN 3"/>
    <property type="match status" value="1"/>
</dbReference>
<dbReference type="InterPro" id="IPR013384">
    <property type="entry name" value="Flagell_FlgL"/>
</dbReference>
<accession>A0A250DFP4</accession>
<dbReference type="InterPro" id="IPR049119">
    <property type="entry name" value="FlgK_D2-like"/>
</dbReference>
<dbReference type="PANTHER" id="PTHR42792">
    <property type="entry name" value="FLAGELLIN"/>
    <property type="match status" value="1"/>
</dbReference>
<feature type="domain" description="Flagellar hook-associated protein 1 D2-like" evidence="6">
    <location>
        <begin position="200"/>
        <end position="277"/>
    </location>
</feature>
<feature type="domain" description="Flagellin N-terminal" evidence="5">
    <location>
        <begin position="3"/>
        <end position="140"/>
    </location>
</feature>
<comment type="subcellular location">
    <subcellularLocation>
        <location evidence="1">Bacterial flagellum</location>
    </subcellularLocation>
    <subcellularLocation>
        <location evidence="2">Secreted</location>
    </subcellularLocation>
</comment>
<organism evidence="7 8">
    <name type="scientific">Variovorax boronicumulans</name>
    <dbReference type="NCBI Taxonomy" id="436515"/>
    <lineage>
        <taxon>Bacteria</taxon>
        <taxon>Pseudomonadati</taxon>
        <taxon>Pseudomonadota</taxon>
        <taxon>Betaproteobacteria</taxon>
        <taxon>Burkholderiales</taxon>
        <taxon>Comamonadaceae</taxon>
        <taxon>Variovorax</taxon>
    </lineage>
</organism>
<dbReference type="AlphaFoldDB" id="A0A250DFP4"/>
<evidence type="ECO:0000259" key="5">
    <source>
        <dbReference type="Pfam" id="PF00669"/>
    </source>
</evidence>
<dbReference type="GO" id="GO:0005576">
    <property type="term" value="C:extracellular region"/>
    <property type="evidence" value="ECO:0007669"/>
    <property type="project" value="UniProtKB-SubCell"/>
</dbReference>
<dbReference type="NCBIfam" id="TIGR02550">
    <property type="entry name" value="flagell_flgL"/>
    <property type="match status" value="1"/>
</dbReference>
<comment type="similarity">
    <text evidence="3">Belongs to the bacterial flagellin family.</text>
</comment>
<dbReference type="RefSeq" id="WP_095744059.1">
    <property type="nucleotide sequence ID" value="NZ_CP023284.1"/>
</dbReference>
<evidence type="ECO:0000256" key="2">
    <source>
        <dbReference type="ARBA" id="ARBA00004613"/>
    </source>
</evidence>
<dbReference type="InterPro" id="IPR001029">
    <property type="entry name" value="Flagellin_N"/>
</dbReference>
<evidence type="ECO:0000256" key="1">
    <source>
        <dbReference type="ARBA" id="ARBA00004365"/>
    </source>
</evidence>
<sequence>MRISTQSFYEQSLQSMGLQQQKLFKVQQQLATNSKFLTAGDDPVGAARALGVSQTLAEGAQFATSRQRAALALSTEENALDSVTSILQHVKTLVVQAGGGGLSDADRGSLATAIQSSLEQLVGVANSDNGSGQYLFAGYKSGSPPFVMAAGGGVQYVGDQGERLMQIDVARQMSTSDDGRSIFQSVQGGAGYVTSGSPANTGSGVFGAVSITDATAPNYGKDFTIRFTGTDYTVMTKDTPPVVAASGPFTAGTPISFGGVQIAISGTPANGDSFDVSTAQNAGTDIFAALGELVTALRAPLNGGGAAAQAQLRNALSTANVKVTNAHDNVLTVLSSVGSRQVELQALDSAGAMNKLQEESYLSSIEDLDPYTAISEFYQRQSSLQATQMTFAKLNSISLFNYL</sequence>
<evidence type="ECO:0000259" key="6">
    <source>
        <dbReference type="Pfam" id="PF21158"/>
    </source>
</evidence>
<keyword evidence="7" id="KW-0969">Cilium</keyword>
<keyword evidence="7" id="KW-0966">Cell projection</keyword>
<dbReference type="EMBL" id="CP023284">
    <property type="protein sequence ID" value="ATA53187.1"/>
    <property type="molecule type" value="Genomic_DNA"/>
</dbReference>
<dbReference type="GO" id="GO:0071973">
    <property type="term" value="P:bacterial-type flagellum-dependent cell motility"/>
    <property type="evidence" value="ECO:0007669"/>
    <property type="project" value="InterPro"/>
</dbReference>
<evidence type="ECO:0000313" key="7">
    <source>
        <dbReference type="EMBL" id="ATA53187.1"/>
    </source>
</evidence>
<reference evidence="7 8" key="1">
    <citation type="submission" date="2017-09" db="EMBL/GenBank/DDBJ databases">
        <title>The diverse metabolic capabilities of V. boronicumulans make it an excellent choice for continued studies on novel biodegradation.</title>
        <authorList>
            <person name="Sun S."/>
        </authorList>
    </citation>
    <scope>NUCLEOTIDE SEQUENCE [LARGE SCALE GENOMIC DNA]</scope>
    <source>
        <strain evidence="7 8">J1</strain>
    </source>
</reference>